<proteinExistence type="predicted"/>
<evidence type="ECO:0000313" key="2">
    <source>
        <dbReference type="EMBL" id="GLY68236.1"/>
    </source>
</evidence>
<evidence type="ECO:0000313" key="3">
    <source>
        <dbReference type="Proteomes" id="UP001165136"/>
    </source>
</evidence>
<keyword evidence="3" id="KW-1185">Reference proteome</keyword>
<dbReference type="EMBL" id="BSTI01000011">
    <property type="protein sequence ID" value="GLY68236.1"/>
    <property type="molecule type" value="Genomic_DNA"/>
</dbReference>
<gene>
    <name evidence="2" type="ORF">Atai01_48550</name>
</gene>
<dbReference type="PANTHER" id="PTHR33169">
    <property type="entry name" value="PADR-FAMILY TRANSCRIPTIONAL REGULATOR"/>
    <property type="match status" value="1"/>
</dbReference>
<dbReference type="Gene3D" id="1.10.10.10">
    <property type="entry name" value="Winged helix-like DNA-binding domain superfamily/Winged helix DNA-binding domain"/>
    <property type="match status" value="1"/>
</dbReference>
<name>A0A9W6R3M7_9PSEU</name>
<dbReference type="InterPro" id="IPR005149">
    <property type="entry name" value="Tscrpt_reg_PadR_N"/>
</dbReference>
<dbReference type="PANTHER" id="PTHR33169:SF14">
    <property type="entry name" value="TRANSCRIPTIONAL REGULATOR RV3488"/>
    <property type="match status" value="1"/>
</dbReference>
<comment type="caution">
    <text evidence="2">The sequence shown here is derived from an EMBL/GenBank/DDBJ whole genome shotgun (WGS) entry which is preliminary data.</text>
</comment>
<reference evidence="2" key="1">
    <citation type="submission" date="2023-03" db="EMBL/GenBank/DDBJ databases">
        <title>Amycolatopsis taiwanensis NBRC 103393.</title>
        <authorList>
            <person name="Ichikawa N."/>
            <person name="Sato H."/>
            <person name="Tonouchi N."/>
        </authorList>
    </citation>
    <scope>NUCLEOTIDE SEQUENCE</scope>
    <source>
        <strain evidence="2">NBRC 103393</strain>
    </source>
</reference>
<dbReference type="InterPro" id="IPR036390">
    <property type="entry name" value="WH_DNA-bd_sf"/>
</dbReference>
<sequence length="202" mass="23076">MEGMVPKQRKVANPLALFVLAELMPGPTHPYELGRLLTEHGKDRNVRYTRSSLYTVVNQLLKAGFIAEQETVRDTQRPERTIYTITETGRSELRDWLRELIATPRDEYPQFVSALSLLMVLPPDDAIDLLGKRLAILHHKAEAARAELDTAAANGIEWIYLVDDQYRLAALDFERQFVTGLIDSLKDPAYQRKWHEMAKGMA</sequence>
<dbReference type="SUPFAM" id="SSF46785">
    <property type="entry name" value="Winged helix' DNA-binding domain"/>
    <property type="match status" value="1"/>
</dbReference>
<dbReference type="Pfam" id="PF03551">
    <property type="entry name" value="PadR"/>
    <property type="match status" value="1"/>
</dbReference>
<dbReference type="InterPro" id="IPR052509">
    <property type="entry name" value="Metal_resp_DNA-bind_regulator"/>
</dbReference>
<organism evidence="2 3">
    <name type="scientific">Amycolatopsis taiwanensis</name>
    <dbReference type="NCBI Taxonomy" id="342230"/>
    <lineage>
        <taxon>Bacteria</taxon>
        <taxon>Bacillati</taxon>
        <taxon>Actinomycetota</taxon>
        <taxon>Actinomycetes</taxon>
        <taxon>Pseudonocardiales</taxon>
        <taxon>Pseudonocardiaceae</taxon>
        <taxon>Amycolatopsis</taxon>
    </lineage>
</organism>
<accession>A0A9W6R3M7</accession>
<dbReference type="InterPro" id="IPR036388">
    <property type="entry name" value="WH-like_DNA-bd_sf"/>
</dbReference>
<dbReference type="AlphaFoldDB" id="A0A9W6R3M7"/>
<evidence type="ECO:0000259" key="1">
    <source>
        <dbReference type="Pfam" id="PF03551"/>
    </source>
</evidence>
<feature type="domain" description="Transcription regulator PadR N-terminal" evidence="1">
    <location>
        <begin position="19"/>
        <end position="94"/>
    </location>
</feature>
<dbReference type="Proteomes" id="UP001165136">
    <property type="component" value="Unassembled WGS sequence"/>
</dbReference>
<protein>
    <submittedName>
        <fullName evidence="2">PadR family transcriptional regulator</fullName>
    </submittedName>
</protein>